<feature type="domain" description="Polysaccharide pyruvyl transferase" evidence="1">
    <location>
        <begin position="36"/>
        <end position="151"/>
    </location>
</feature>
<dbReference type="SUPFAM" id="SSF53448">
    <property type="entry name" value="Nucleotide-diphospho-sugar transferases"/>
    <property type="match status" value="1"/>
</dbReference>
<accession>A0A514BUG3</accession>
<sequence length="509" mass="55704">MLDHIAPTSRYNDLGSGLIAPLTASTRERLKGRVPKHILAVRGKRTRHELITQLGWEVPEVYGDPALLLERLYAPSTESAVDAAYTVCPHYLHMKDIAGRADLRGHARLVDVQRDAETVVTELANSRAVISTSLHGLIVAQAYGVPWVWLRIADKQLAGDAFKFEDFFTTLDRDNVAATTLTVEELKSADFAAIAKKARVPRSNFDAAALIDAFPYSVLGPLQSRSAADVGVVLRAPSPASSEDSRSAASPDFRLPVVLISFNRGSMLRRVVDGYRSQSIPVDIFIHDNGSDDPETCGILTQLENEGVVVFRRSKISSPKELNLVDESVQRIFQTRPASPYAVSDCDVSIAESSPATLQVYLDVLQAMPDVECVGPMLRIDDVPSSYPLYNAMLNRHIRRFWSKEPQWALVGGAGSRSSVLPSTPPLQCTEQVNPSDGSGRVSGCTTRSTHGTWTGIPTSMLRRIGPVLMARRSATGPIRPANARIAMYGYSRQNTARSWKARTGRLSL</sequence>
<dbReference type="AlphaFoldDB" id="A0A514BUG3"/>
<evidence type="ECO:0000259" key="1">
    <source>
        <dbReference type="Pfam" id="PF04230"/>
    </source>
</evidence>
<dbReference type="InterPro" id="IPR007345">
    <property type="entry name" value="Polysacch_pyruvyl_Trfase"/>
</dbReference>
<dbReference type="KEGG" id="lyj:FKV23_13815"/>
<name>A0A514BUG3_9GAMM</name>
<organism evidence="2 3">
    <name type="scientific">Marilutibacter alkalisoli</name>
    <dbReference type="NCBI Taxonomy" id="2591633"/>
    <lineage>
        <taxon>Bacteria</taxon>
        <taxon>Pseudomonadati</taxon>
        <taxon>Pseudomonadota</taxon>
        <taxon>Gammaproteobacteria</taxon>
        <taxon>Lysobacterales</taxon>
        <taxon>Lysobacteraceae</taxon>
        <taxon>Marilutibacter</taxon>
    </lineage>
</organism>
<keyword evidence="3" id="KW-1185">Reference proteome</keyword>
<protein>
    <recommendedName>
        <fullName evidence="1">Polysaccharide pyruvyl transferase domain-containing protein</fullName>
    </recommendedName>
</protein>
<dbReference type="Gene3D" id="3.90.550.10">
    <property type="entry name" value="Spore Coat Polysaccharide Biosynthesis Protein SpsA, Chain A"/>
    <property type="match status" value="1"/>
</dbReference>
<evidence type="ECO:0000313" key="2">
    <source>
        <dbReference type="EMBL" id="QDH71041.1"/>
    </source>
</evidence>
<evidence type="ECO:0000313" key="3">
    <source>
        <dbReference type="Proteomes" id="UP000317199"/>
    </source>
</evidence>
<gene>
    <name evidence="2" type="ORF">FKV23_13815</name>
</gene>
<dbReference type="Proteomes" id="UP000317199">
    <property type="component" value="Chromosome"/>
</dbReference>
<dbReference type="EMBL" id="CP041242">
    <property type="protein sequence ID" value="QDH71041.1"/>
    <property type="molecule type" value="Genomic_DNA"/>
</dbReference>
<reference evidence="2 3" key="1">
    <citation type="submission" date="2019-06" db="EMBL/GenBank/DDBJ databases">
        <title>Lysobacter alkalisoli sp. nov. isolated from saline-alkali soil.</title>
        <authorList>
            <person name="Sun J.-Q."/>
            <person name="Xu L."/>
        </authorList>
    </citation>
    <scope>NUCLEOTIDE SEQUENCE [LARGE SCALE GENOMIC DNA]</scope>
    <source>
        <strain evidence="2 3">SJ-36</strain>
    </source>
</reference>
<dbReference type="Pfam" id="PF04230">
    <property type="entry name" value="PS_pyruv_trans"/>
    <property type="match status" value="1"/>
</dbReference>
<dbReference type="OrthoDB" id="9803627at2"/>
<dbReference type="InterPro" id="IPR029044">
    <property type="entry name" value="Nucleotide-diphossugar_trans"/>
</dbReference>
<proteinExistence type="predicted"/>